<accession>A0A9Q0R5X8</accession>
<dbReference type="EMBL" id="JAPDFW010000125">
    <property type="protein sequence ID" value="KAJ5067708.1"/>
    <property type="molecule type" value="Genomic_DNA"/>
</dbReference>
<reference evidence="2" key="1">
    <citation type="submission" date="2022-10" db="EMBL/GenBank/DDBJ databases">
        <title>Novel sulphate-reducing endosymbionts in the free-living metamonad Anaeramoeba.</title>
        <authorList>
            <person name="Jerlstrom-Hultqvist J."/>
            <person name="Cepicka I."/>
            <person name="Gallot-Lavallee L."/>
            <person name="Salas-Leiva D."/>
            <person name="Curtis B.A."/>
            <person name="Zahonova K."/>
            <person name="Pipaliya S."/>
            <person name="Dacks J."/>
            <person name="Roger A.J."/>
        </authorList>
    </citation>
    <scope>NUCLEOTIDE SEQUENCE</scope>
    <source>
        <strain evidence="2">BMAN</strain>
    </source>
</reference>
<protein>
    <submittedName>
        <fullName evidence="2">Claudin-like in caenorhabditis</fullName>
    </submittedName>
</protein>
<keyword evidence="1" id="KW-0472">Membrane</keyword>
<dbReference type="Proteomes" id="UP001149090">
    <property type="component" value="Unassembled WGS sequence"/>
</dbReference>
<sequence>MFRFLALISILACGVLSFLSWVMPYLVAFWYTQIVNARISFGNFESVCTGADCGANYQSTSLSDWKKTDKDVYDGLCANIAMTLIALIIFVAALFLLLKKSGITHLVFVTGGIFVFIAIMAFIGKFQNSDTHNSLQSDKNNIPGFHWSYSASTAFSIIAFIVSLPGAFFALKAKDD</sequence>
<feature type="transmembrane region" description="Helical" evidence="1">
    <location>
        <begin position="105"/>
        <end position="127"/>
    </location>
</feature>
<gene>
    <name evidence="2" type="ORF">M0811_02898</name>
</gene>
<evidence type="ECO:0000313" key="2">
    <source>
        <dbReference type="EMBL" id="KAJ5067708.1"/>
    </source>
</evidence>
<keyword evidence="1" id="KW-1133">Transmembrane helix</keyword>
<dbReference type="AlphaFoldDB" id="A0A9Q0R5X8"/>
<keyword evidence="3" id="KW-1185">Reference proteome</keyword>
<keyword evidence="1" id="KW-0812">Transmembrane</keyword>
<comment type="caution">
    <text evidence="2">The sequence shown here is derived from an EMBL/GenBank/DDBJ whole genome shotgun (WGS) entry which is preliminary data.</text>
</comment>
<proteinExistence type="predicted"/>
<feature type="transmembrane region" description="Helical" evidence="1">
    <location>
        <begin position="147"/>
        <end position="171"/>
    </location>
</feature>
<organism evidence="2 3">
    <name type="scientific">Anaeramoeba ignava</name>
    <name type="common">Anaerobic marine amoeba</name>
    <dbReference type="NCBI Taxonomy" id="1746090"/>
    <lineage>
        <taxon>Eukaryota</taxon>
        <taxon>Metamonada</taxon>
        <taxon>Anaeramoebidae</taxon>
        <taxon>Anaeramoeba</taxon>
    </lineage>
</organism>
<evidence type="ECO:0000256" key="1">
    <source>
        <dbReference type="SAM" id="Phobius"/>
    </source>
</evidence>
<name>A0A9Q0R5X8_ANAIG</name>
<feature type="transmembrane region" description="Helical" evidence="1">
    <location>
        <begin position="72"/>
        <end position="98"/>
    </location>
</feature>
<evidence type="ECO:0000313" key="3">
    <source>
        <dbReference type="Proteomes" id="UP001149090"/>
    </source>
</evidence>